<reference evidence="2 3" key="1">
    <citation type="journal article" date="2016" name="Genome Biol. Evol.">
        <title>Draft genome sequence of an aflatoxigenic Aspergillus species, A. bombycis.</title>
        <authorList>
            <person name="Moore G.G."/>
            <person name="Mack B.M."/>
            <person name="Beltz S.B."/>
            <person name="Gilbert M.K."/>
        </authorList>
    </citation>
    <scope>NUCLEOTIDE SEQUENCE [LARGE SCALE GENOMIC DNA]</scope>
    <source>
        <strain evidence="3">NRRL 26010</strain>
    </source>
</reference>
<dbReference type="EMBL" id="LYCR01000062">
    <property type="protein sequence ID" value="OGM43963.1"/>
    <property type="molecule type" value="Genomic_DNA"/>
</dbReference>
<protein>
    <submittedName>
        <fullName evidence="2">MIP transporter</fullName>
    </submittedName>
</protein>
<proteinExistence type="predicted"/>
<organism evidence="2 3">
    <name type="scientific">Aspergillus bombycis</name>
    <dbReference type="NCBI Taxonomy" id="109264"/>
    <lineage>
        <taxon>Eukaryota</taxon>
        <taxon>Fungi</taxon>
        <taxon>Dikarya</taxon>
        <taxon>Ascomycota</taxon>
        <taxon>Pezizomycotina</taxon>
        <taxon>Eurotiomycetes</taxon>
        <taxon>Eurotiomycetidae</taxon>
        <taxon>Eurotiales</taxon>
        <taxon>Aspergillaceae</taxon>
        <taxon>Aspergillus</taxon>
    </lineage>
</organism>
<feature type="compositionally biased region" description="Polar residues" evidence="1">
    <location>
        <begin position="70"/>
        <end position="92"/>
    </location>
</feature>
<feature type="compositionally biased region" description="Polar residues" evidence="1">
    <location>
        <begin position="18"/>
        <end position="30"/>
    </location>
</feature>
<gene>
    <name evidence="2" type="ORF">ABOM_008009</name>
</gene>
<dbReference type="OrthoDB" id="3222at2759"/>
<dbReference type="STRING" id="109264.A0A1F7ZWW6"/>
<dbReference type="RefSeq" id="XP_022387680.1">
    <property type="nucleotide sequence ID" value="XM_022535138.1"/>
</dbReference>
<feature type="compositionally biased region" description="Basic and acidic residues" evidence="1">
    <location>
        <begin position="54"/>
        <end position="65"/>
    </location>
</feature>
<dbReference type="AlphaFoldDB" id="A0A1F7ZWW6"/>
<sequence>MDDSSPRRPRARSEATSQSRPELNRETSPGSPRRGVSDTANYGSPTRRTSGVDTTRDGGESDGMRRRSTVRSARTGSLAQRTTLAERTQGQFTMGGPEDGPQLRQAHEPFVQPGYSDLNPSYEQPANTKPVWSLAKPLPRVVRAGMVPTKEELLDARLQPERPAENSQKLGLDVDPNDLEQGQIPKMADPRKMAAQVEDARLQRENNFVNKVLTGDVGPSRVSRTSSTRRRRPSVRIDAPSDQLSTVPEGPSVVPSATSVPAGGGVLHGSDEHWSLCQSNRRRTLPWWMPCPTFRRYMNPHSRTICIRSCRSWWKTKYTTIIRPGPLFALTIGRRSRNPWRYGFS</sequence>
<accession>A0A1F7ZWW6</accession>
<feature type="region of interest" description="Disordered" evidence="1">
    <location>
        <begin position="1"/>
        <end position="120"/>
    </location>
</feature>
<evidence type="ECO:0000256" key="1">
    <source>
        <dbReference type="SAM" id="MobiDB-lite"/>
    </source>
</evidence>
<feature type="compositionally biased region" description="Polar residues" evidence="1">
    <location>
        <begin position="38"/>
        <end position="53"/>
    </location>
</feature>
<feature type="region of interest" description="Disordered" evidence="1">
    <location>
        <begin position="213"/>
        <end position="255"/>
    </location>
</feature>
<dbReference type="Proteomes" id="UP000179179">
    <property type="component" value="Unassembled WGS sequence"/>
</dbReference>
<name>A0A1F7ZWW6_9EURO</name>
<comment type="caution">
    <text evidence="2">The sequence shown here is derived from an EMBL/GenBank/DDBJ whole genome shotgun (WGS) entry which is preliminary data.</text>
</comment>
<evidence type="ECO:0000313" key="2">
    <source>
        <dbReference type="EMBL" id="OGM43963.1"/>
    </source>
</evidence>
<dbReference type="GeneID" id="34451399"/>
<keyword evidence="3" id="KW-1185">Reference proteome</keyword>
<evidence type="ECO:0000313" key="3">
    <source>
        <dbReference type="Proteomes" id="UP000179179"/>
    </source>
</evidence>